<dbReference type="Gene3D" id="3.40.50.2300">
    <property type="match status" value="1"/>
</dbReference>
<dbReference type="Gene3D" id="3.40.50.300">
    <property type="entry name" value="P-loop containing nucleotide triphosphate hydrolases"/>
    <property type="match status" value="1"/>
</dbReference>
<dbReference type="Proteomes" id="UP001056291">
    <property type="component" value="Chromosome"/>
</dbReference>
<evidence type="ECO:0000313" key="4">
    <source>
        <dbReference type="Proteomes" id="UP001056291"/>
    </source>
</evidence>
<evidence type="ECO:0000256" key="2">
    <source>
        <dbReference type="ARBA" id="ARBA00022840"/>
    </source>
</evidence>
<keyword evidence="2" id="KW-0067">ATP-binding</keyword>
<keyword evidence="1" id="KW-0547">Nucleotide-binding</keyword>
<keyword evidence="4" id="KW-1185">Reference proteome</keyword>
<name>A0ABY4WA72_9PROT</name>
<dbReference type="PANTHER" id="PTHR43384:SF6">
    <property type="entry name" value="SEPTUM SITE-DETERMINING PROTEIN MIND HOMOLOG, CHLOROPLASTIC"/>
    <property type="match status" value="1"/>
</dbReference>
<dbReference type="InterPro" id="IPR050625">
    <property type="entry name" value="ParA/MinD_ATPase"/>
</dbReference>
<accession>A0ABY4WA72</accession>
<dbReference type="SUPFAM" id="SSF52172">
    <property type="entry name" value="CheY-like"/>
    <property type="match status" value="1"/>
</dbReference>
<protein>
    <recommendedName>
        <fullName evidence="5">Response regulatory domain-containing protein</fullName>
    </recommendedName>
</protein>
<evidence type="ECO:0000313" key="3">
    <source>
        <dbReference type="EMBL" id="USG63038.1"/>
    </source>
</evidence>
<dbReference type="SUPFAM" id="SSF52540">
    <property type="entry name" value="P-loop containing nucleoside triphosphate hydrolases"/>
    <property type="match status" value="1"/>
</dbReference>
<evidence type="ECO:0008006" key="5">
    <source>
        <dbReference type="Google" id="ProtNLM"/>
    </source>
</evidence>
<dbReference type="EMBL" id="CP098747">
    <property type="protein sequence ID" value="USG63038.1"/>
    <property type="molecule type" value="Genomic_DNA"/>
</dbReference>
<dbReference type="InterPro" id="IPR027417">
    <property type="entry name" value="P-loop_NTPase"/>
</dbReference>
<sequence>MAEDLEFDVAAVVCNSVTKDLLLELLRGNGQLRCDVWQGRLGDAIEKFQNSKSPPTLIVDISNELSPISELERLAKTCTPDVNVVVIGEQDSISLYRDIMALGVSDYLVKPLSRDLFFNALQKEPARYPAEHAEARSGKTIAIFGVRGGVGATTIVANIGWVFSSIFDQKVILADYNLCNGSLSLDMGLTSSSAFYELLMDPSRIDEVFVKRATSTSGKKLDVLCTDGGFDRSSIVSAESQTRLLEILRSQYEFIVQDLQRSPFEGAIGMLDAADVRILVINKTLAALRDCGRILSKLTPGQSNQNLVVLNNTTRSTRNEVPVEKIRSFIKQPVDLIIPYEKYVMATAHLQGEIAAKNRGPVQDAYKELAGKIVGSSAVPPKTKNWLTAVTGW</sequence>
<dbReference type="InterPro" id="IPR017746">
    <property type="entry name" value="Cellulose_synthase_operon_BcsQ"/>
</dbReference>
<dbReference type="PANTHER" id="PTHR43384">
    <property type="entry name" value="SEPTUM SITE-DETERMINING PROTEIN MIND HOMOLOG, CHLOROPLASTIC-RELATED"/>
    <property type="match status" value="1"/>
</dbReference>
<organism evidence="3 4">
    <name type="scientific">Sneathiella marina</name>
    <dbReference type="NCBI Taxonomy" id="2950108"/>
    <lineage>
        <taxon>Bacteria</taxon>
        <taxon>Pseudomonadati</taxon>
        <taxon>Pseudomonadota</taxon>
        <taxon>Alphaproteobacteria</taxon>
        <taxon>Sneathiellales</taxon>
        <taxon>Sneathiellaceae</taxon>
        <taxon>Sneathiella</taxon>
    </lineage>
</organism>
<dbReference type="Pfam" id="PF06564">
    <property type="entry name" value="CBP_BcsQ"/>
    <property type="match status" value="1"/>
</dbReference>
<proteinExistence type="predicted"/>
<evidence type="ECO:0000256" key="1">
    <source>
        <dbReference type="ARBA" id="ARBA00022741"/>
    </source>
</evidence>
<gene>
    <name evidence="3" type="ORF">NBZ79_08605</name>
</gene>
<dbReference type="InterPro" id="IPR011006">
    <property type="entry name" value="CheY-like_superfamily"/>
</dbReference>
<dbReference type="RefSeq" id="WP_251937516.1">
    <property type="nucleotide sequence ID" value="NZ_CP098747.1"/>
</dbReference>
<reference evidence="3" key="1">
    <citation type="submission" date="2022-06" db="EMBL/GenBank/DDBJ databases">
        <title>Sneathiella actinostolidae sp. nov., isolated from a sea anemonein the Western Pacific Ocean.</title>
        <authorList>
            <person name="Wei M.J."/>
        </authorList>
    </citation>
    <scope>NUCLEOTIDE SEQUENCE</scope>
    <source>
        <strain evidence="3">PHK-P5</strain>
    </source>
</reference>